<organism evidence="5">
    <name type="scientific">marine metagenome</name>
    <dbReference type="NCBI Taxonomy" id="408172"/>
    <lineage>
        <taxon>unclassified sequences</taxon>
        <taxon>metagenomes</taxon>
        <taxon>ecological metagenomes</taxon>
    </lineage>
</organism>
<proteinExistence type="inferred from homology"/>
<accession>A0A383A1P1</accession>
<evidence type="ECO:0000256" key="2">
    <source>
        <dbReference type="ARBA" id="ARBA00023002"/>
    </source>
</evidence>
<name>A0A383A1P1_9ZZZZ</name>
<feature type="non-terminal residue" evidence="5">
    <location>
        <position position="194"/>
    </location>
</feature>
<protein>
    <recommendedName>
        <fullName evidence="4">NAD-dependent epimerase/dehydratase domain-containing protein</fullName>
    </recommendedName>
</protein>
<evidence type="ECO:0000256" key="1">
    <source>
        <dbReference type="ARBA" id="ARBA00007637"/>
    </source>
</evidence>
<evidence type="ECO:0000313" key="5">
    <source>
        <dbReference type="EMBL" id="SVE01450.1"/>
    </source>
</evidence>
<sequence>MRILVTGAAGRVGHTVAQGLKDRHQVRGHDRVEMPDFDDTFVSDLDDFDTLLDATRDIDAIAHIGGLPGGNEWGPMLQSNFIGTYNLFEAARQNGVKRIAYASRAGVLGLYPRGQTRTMDMTTTPVGIYTVSKIFAEALAHSFAHEHDMEFVCVRIGNFSLERDQPEHPHHLSHGDCVRVFEQALIHPGVKFEI</sequence>
<dbReference type="InterPro" id="IPR001509">
    <property type="entry name" value="Epimerase_deHydtase"/>
</dbReference>
<dbReference type="EMBL" id="UINC01188301">
    <property type="protein sequence ID" value="SVE01450.1"/>
    <property type="molecule type" value="Genomic_DNA"/>
</dbReference>
<dbReference type="PANTHER" id="PTHR43103:SF5">
    <property type="entry name" value="4-EPIMERASE, PUTATIVE (AFU_ORTHOLOGUE AFUA_7G00360)-RELATED"/>
    <property type="match status" value="1"/>
</dbReference>
<keyword evidence="3" id="KW-0520">NAD</keyword>
<evidence type="ECO:0000259" key="4">
    <source>
        <dbReference type="Pfam" id="PF01370"/>
    </source>
</evidence>
<gene>
    <name evidence="5" type="ORF">METZ01_LOCUS454304</name>
</gene>
<dbReference type="Pfam" id="PF01370">
    <property type="entry name" value="Epimerase"/>
    <property type="match status" value="1"/>
</dbReference>
<dbReference type="GO" id="GO:0016491">
    <property type="term" value="F:oxidoreductase activity"/>
    <property type="evidence" value="ECO:0007669"/>
    <property type="project" value="UniProtKB-KW"/>
</dbReference>
<dbReference type="AlphaFoldDB" id="A0A383A1P1"/>
<dbReference type="Gene3D" id="3.40.50.720">
    <property type="entry name" value="NAD(P)-binding Rossmann-like Domain"/>
    <property type="match status" value="1"/>
</dbReference>
<reference evidence="5" key="1">
    <citation type="submission" date="2018-05" db="EMBL/GenBank/DDBJ databases">
        <authorList>
            <person name="Lanie J.A."/>
            <person name="Ng W.-L."/>
            <person name="Kazmierczak K.M."/>
            <person name="Andrzejewski T.M."/>
            <person name="Davidsen T.M."/>
            <person name="Wayne K.J."/>
            <person name="Tettelin H."/>
            <person name="Glass J.I."/>
            <person name="Rusch D."/>
            <person name="Podicherti R."/>
            <person name="Tsui H.-C.T."/>
            <person name="Winkler M.E."/>
        </authorList>
    </citation>
    <scope>NUCLEOTIDE SEQUENCE</scope>
</reference>
<dbReference type="PANTHER" id="PTHR43103">
    <property type="entry name" value="NUCLEOSIDE-DIPHOSPHATE-SUGAR EPIMERASE"/>
    <property type="match status" value="1"/>
</dbReference>
<dbReference type="InterPro" id="IPR036291">
    <property type="entry name" value="NAD(P)-bd_dom_sf"/>
</dbReference>
<dbReference type="SUPFAM" id="SSF51735">
    <property type="entry name" value="NAD(P)-binding Rossmann-fold domains"/>
    <property type="match status" value="1"/>
</dbReference>
<feature type="domain" description="NAD-dependent epimerase/dehydratase" evidence="4">
    <location>
        <begin position="3"/>
        <end position="172"/>
    </location>
</feature>
<keyword evidence="2" id="KW-0560">Oxidoreductase</keyword>
<evidence type="ECO:0000256" key="3">
    <source>
        <dbReference type="ARBA" id="ARBA00023027"/>
    </source>
</evidence>
<comment type="similarity">
    <text evidence="1">Belongs to the NAD(P)-dependent epimerase/dehydratase family.</text>
</comment>